<evidence type="ECO:0000256" key="2">
    <source>
        <dbReference type="RuleBase" id="RU362039"/>
    </source>
</evidence>
<organism evidence="4 5">
    <name type="scientific">Thermoleophilum album</name>
    <dbReference type="NCBI Taxonomy" id="29539"/>
    <lineage>
        <taxon>Bacteria</taxon>
        <taxon>Bacillati</taxon>
        <taxon>Actinomycetota</taxon>
        <taxon>Thermoleophilia</taxon>
        <taxon>Thermoleophilales</taxon>
        <taxon>Thermoleophilaceae</taxon>
        <taxon>Thermoleophilum</taxon>
    </lineage>
</organism>
<evidence type="ECO:0000256" key="1">
    <source>
        <dbReference type="ARBA" id="ARBA00008950"/>
    </source>
</evidence>
<dbReference type="EC" id="3.1.4.-" evidence="2"/>
<reference evidence="5" key="1">
    <citation type="submission" date="2016-10" db="EMBL/GenBank/DDBJ databases">
        <authorList>
            <person name="Varghese N."/>
            <person name="Submissions S."/>
        </authorList>
    </citation>
    <scope>NUCLEOTIDE SEQUENCE [LARGE SCALE GENOMIC DNA]</scope>
    <source>
        <strain evidence="5">ATCC 35263</strain>
    </source>
</reference>
<dbReference type="InterPro" id="IPR029052">
    <property type="entry name" value="Metallo-depent_PP-like"/>
</dbReference>
<name>A0A1H6FI12_THEAL</name>
<sequence length="240" mass="26551">MQRVAVITDIHANLPALEAALAQIAKLGVDAVYCGGDLVGYGPHPNEVCRLVEERGIPTIYGNYDYAIARDLADCGCAYVTQHERELGQRSVNWTLANTDRRSKEFMRALPFDLRFELGGVRVRLVHGSPRKVNEYLFEDKPARTLERIARLADCDVLVFGHTHKPWIREHGGVLFVNCGSVGKPKDGDPRAAFALIETDERGEVRARIERVVYDAKAVARDVVAAGLPVEYAEKLLAAA</sequence>
<accession>A0A1H6FI12</accession>
<proteinExistence type="inferred from homology"/>
<dbReference type="SUPFAM" id="SSF56300">
    <property type="entry name" value="Metallo-dependent phosphatases"/>
    <property type="match status" value="1"/>
</dbReference>
<dbReference type="InterPro" id="IPR011152">
    <property type="entry name" value="Pesterase_MJ0912"/>
</dbReference>
<keyword evidence="2" id="KW-0479">Metal-binding</keyword>
<protein>
    <recommendedName>
        <fullName evidence="2">Phosphoesterase</fullName>
        <ecNumber evidence="2">3.1.4.-</ecNumber>
    </recommendedName>
</protein>
<dbReference type="Proteomes" id="UP000222056">
    <property type="component" value="Unassembled WGS sequence"/>
</dbReference>
<dbReference type="GO" id="GO:0046872">
    <property type="term" value="F:metal ion binding"/>
    <property type="evidence" value="ECO:0007669"/>
    <property type="project" value="UniProtKB-KW"/>
</dbReference>
<dbReference type="Gene3D" id="3.60.21.10">
    <property type="match status" value="1"/>
</dbReference>
<evidence type="ECO:0000259" key="3">
    <source>
        <dbReference type="Pfam" id="PF12850"/>
    </source>
</evidence>
<dbReference type="STRING" id="29539.SAMN02745716_0333"/>
<dbReference type="PIRSF" id="PIRSF000883">
    <property type="entry name" value="Pesterase_MJ0912"/>
    <property type="match status" value="1"/>
</dbReference>
<dbReference type="OrthoDB" id="9813918at2"/>
<dbReference type="NCBIfam" id="TIGR00040">
    <property type="entry name" value="yfcE"/>
    <property type="match status" value="1"/>
</dbReference>
<dbReference type="InterPro" id="IPR000979">
    <property type="entry name" value="Phosphodiesterase_MJ0936/Vps29"/>
</dbReference>
<dbReference type="InterPro" id="IPR050126">
    <property type="entry name" value="Ap4A_hydrolase"/>
</dbReference>
<dbReference type="GO" id="GO:0016791">
    <property type="term" value="F:phosphatase activity"/>
    <property type="evidence" value="ECO:0007669"/>
    <property type="project" value="TreeGrafter"/>
</dbReference>
<dbReference type="EMBL" id="FNWJ01000001">
    <property type="protein sequence ID" value="SEH10476.1"/>
    <property type="molecule type" value="Genomic_DNA"/>
</dbReference>
<dbReference type="RefSeq" id="WP_093115637.1">
    <property type="nucleotide sequence ID" value="NZ_FNWJ01000001.1"/>
</dbReference>
<comment type="similarity">
    <text evidence="1 2">Belongs to the metallophosphoesterase superfamily. YfcE family.</text>
</comment>
<evidence type="ECO:0000313" key="4">
    <source>
        <dbReference type="EMBL" id="SEH10476.1"/>
    </source>
</evidence>
<keyword evidence="5" id="KW-1185">Reference proteome</keyword>
<evidence type="ECO:0000313" key="5">
    <source>
        <dbReference type="Proteomes" id="UP000222056"/>
    </source>
</evidence>
<dbReference type="Pfam" id="PF12850">
    <property type="entry name" value="Metallophos_2"/>
    <property type="match status" value="1"/>
</dbReference>
<dbReference type="InterPro" id="IPR024654">
    <property type="entry name" value="Calcineurin-like_PHP_lpxH"/>
</dbReference>
<dbReference type="GO" id="GO:0005737">
    <property type="term" value="C:cytoplasm"/>
    <property type="evidence" value="ECO:0007669"/>
    <property type="project" value="TreeGrafter"/>
</dbReference>
<feature type="domain" description="Calcineurin-like phosphoesterase" evidence="3">
    <location>
        <begin position="3"/>
        <end position="201"/>
    </location>
</feature>
<gene>
    <name evidence="4" type="ORF">SAMN02745716_0333</name>
</gene>
<dbReference type="PANTHER" id="PTHR42850">
    <property type="entry name" value="METALLOPHOSPHOESTERASE"/>
    <property type="match status" value="1"/>
</dbReference>
<dbReference type="AlphaFoldDB" id="A0A1H6FI12"/>
<dbReference type="PANTHER" id="PTHR42850:SF2">
    <property type="entry name" value="BLL5683 PROTEIN"/>
    <property type="match status" value="1"/>
</dbReference>
<comment type="cofactor">
    <cofactor evidence="2">
        <name>a divalent metal cation</name>
        <dbReference type="ChEBI" id="CHEBI:60240"/>
    </cofactor>
</comment>